<dbReference type="InterPro" id="IPR004089">
    <property type="entry name" value="MCPsignal_dom"/>
</dbReference>
<dbReference type="InterPro" id="IPR004090">
    <property type="entry name" value="Chemotax_Me-accpt_rcpt"/>
</dbReference>
<evidence type="ECO:0000313" key="7">
    <source>
        <dbReference type="EMBL" id="MEE7491948.1"/>
    </source>
</evidence>
<evidence type="ECO:0000259" key="5">
    <source>
        <dbReference type="PROSITE" id="PS50111"/>
    </source>
</evidence>
<feature type="transmembrane region" description="Helical" evidence="4">
    <location>
        <begin position="192"/>
        <end position="212"/>
    </location>
</feature>
<dbReference type="RefSeq" id="WP_331291958.1">
    <property type="nucleotide sequence ID" value="NZ_MLBR01000013.1"/>
</dbReference>
<dbReference type="PANTHER" id="PTHR32089">
    <property type="entry name" value="METHYL-ACCEPTING CHEMOTAXIS PROTEIN MCPB"/>
    <property type="match status" value="1"/>
</dbReference>
<dbReference type="CDD" id="cd06225">
    <property type="entry name" value="HAMP"/>
    <property type="match status" value="1"/>
</dbReference>
<reference evidence="7 8" key="1">
    <citation type="journal article" date="2012" name="Genet. Mol. Biol.">
        <title>Analysis of 16S rRNA and mxaF genes revealing insights into Methylobacterium niche-specific plant association.</title>
        <authorList>
            <person name="Dourado M.N."/>
            <person name="Andreote F.D."/>
            <person name="Dini-Andreote F."/>
            <person name="Conti R."/>
            <person name="Araujo J.M."/>
            <person name="Araujo W.L."/>
        </authorList>
    </citation>
    <scope>NUCLEOTIDE SEQUENCE [LARGE SCALE GENOMIC DNA]</scope>
    <source>
        <strain evidence="7 8">TC3-10</strain>
    </source>
</reference>
<comment type="caution">
    <text evidence="7">The sequence shown here is derived from an EMBL/GenBank/DDBJ whole genome shotgun (WGS) entry which is preliminary data.</text>
</comment>
<keyword evidence="4" id="KW-0812">Transmembrane</keyword>
<name>A0ABU7TQ71_9HYPH</name>
<comment type="similarity">
    <text evidence="2">Belongs to the methyl-accepting chemotaxis (MCP) protein family.</text>
</comment>
<feature type="domain" description="Methyl-accepting transducer" evidence="5">
    <location>
        <begin position="309"/>
        <end position="545"/>
    </location>
</feature>
<feature type="domain" description="HAMP" evidence="6">
    <location>
        <begin position="214"/>
        <end position="267"/>
    </location>
</feature>
<dbReference type="Pfam" id="PF00672">
    <property type="entry name" value="HAMP"/>
    <property type="match status" value="1"/>
</dbReference>
<evidence type="ECO:0000256" key="4">
    <source>
        <dbReference type="SAM" id="Phobius"/>
    </source>
</evidence>
<keyword evidence="4" id="KW-0472">Membrane</keyword>
<keyword evidence="4" id="KW-1133">Transmembrane helix</keyword>
<keyword evidence="1 3" id="KW-0807">Transducer</keyword>
<dbReference type="SUPFAM" id="SSF158472">
    <property type="entry name" value="HAMP domain-like"/>
    <property type="match status" value="1"/>
</dbReference>
<keyword evidence="8" id="KW-1185">Reference proteome</keyword>
<dbReference type="Pfam" id="PF00015">
    <property type="entry name" value="MCPsignal"/>
    <property type="match status" value="1"/>
</dbReference>
<evidence type="ECO:0000256" key="2">
    <source>
        <dbReference type="ARBA" id="ARBA00029447"/>
    </source>
</evidence>
<dbReference type="SUPFAM" id="SSF58104">
    <property type="entry name" value="Methyl-accepting chemotaxis protein (MCP) signaling domain"/>
    <property type="match status" value="1"/>
</dbReference>
<dbReference type="InterPro" id="IPR003660">
    <property type="entry name" value="HAMP_dom"/>
</dbReference>
<organism evidence="7 8">
    <name type="scientific">Methylobacterium oryzae</name>
    <dbReference type="NCBI Taxonomy" id="334852"/>
    <lineage>
        <taxon>Bacteria</taxon>
        <taxon>Pseudomonadati</taxon>
        <taxon>Pseudomonadota</taxon>
        <taxon>Alphaproteobacteria</taxon>
        <taxon>Hyphomicrobiales</taxon>
        <taxon>Methylobacteriaceae</taxon>
        <taxon>Methylobacterium</taxon>
    </lineage>
</organism>
<sequence>MSRLSDLKIVTKVTIPLLLVAAVAGGLVYHAHGVFVELNAKTQHIVDVQAARLENILNVRTNVLEATVQNRNILIEDRPSEVAKYRSRYDEAVRNAYVSVDKLIALSNSPERRSINERLRETVEAYFHVAGRANAAALAEDAGTARTIVLSEGLAARNKVRDFVQPRIDNLTAELAKAKNEAQASAQRATTVLVTAAVAGLLAALAVAFAIVHFGLTRPLTRLVAVLQRMAKGDIEADIAEAARRDEIGQVGKAVEGIKAMVARKAAEEAEAKRVADATAAAERRRAMVDLANGFERTVGGIVGMVSASATELQATAATMTATATETATQSTTVAAAAEEAASNVGTVAAASEELGSSVQEIGRQVQGSASLAQAAVGEADQTARLVEELTTAVAKIGDVVAMISAIAGQTNLLALNATIEAARAGEAGKGFAVVAAEVKELASQTARATDEISGHIGRIQGVTGQAVSAIGSITGRIREINTVATSIAAAVEQQGAATQEIVRNIAQAATGTSEVTSNISGVAQASEDTGAAATQVLASSGELSRHAEQLSAEMTHFLATVRAA</sequence>
<dbReference type="PRINTS" id="PR00260">
    <property type="entry name" value="CHEMTRNSDUCR"/>
</dbReference>
<evidence type="ECO:0000259" key="6">
    <source>
        <dbReference type="PROSITE" id="PS50885"/>
    </source>
</evidence>
<evidence type="ECO:0000313" key="8">
    <source>
        <dbReference type="Proteomes" id="UP001355206"/>
    </source>
</evidence>
<dbReference type="SMART" id="SM00304">
    <property type="entry name" value="HAMP"/>
    <property type="match status" value="1"/>
</dbReference>
<dbReference type="SMART" id="SM00283">
    <property type="entry name" value="MA"/>
    <property type="match status" value="1"/>
</dbReference>
<dbReference type="PROSITE" id="PS50111">
    <property type="entry name" value="CHEMOTAXIS_TRANSDUC_2"/>
    <property type="match status" value="1"/>
</dbReference>
<protein>
    <submittedName>
        <fullName evidence="7">Methyl-accepting chemotaxis protein</fullName>
    </submittedName>
</protein>
<dbReference type="Proteomes" id="UP001355206">
    <property type="component" value="Unassembled WGS sequence"/>
</dbReference>
<dbReference type="Gene3D" id="6.10.340.10">
    <property type="match status" value="1"/>
</dbReference>
<accession>A0ABU7TQ71</accession>
<gene>
    <name evidence="7" type="ORF">MOTC310_16300</name>
</gene>
<dbReference type="Gene3D" id="1.10.287.950">
    <property type="entry name" value="Methyl-accepting chemotaxis protein"/>
    <property type="match status" value="1"/>
</dbReference>
<evidence type="ECO:0000256" key="3">
    <source>
        <dbReference type="PROSITE-ProRule" id="PRU00284"/>
    </source>
</evidence>
<evidence type="ECO:0000256" key="1">
    <source>
        <dbReference type="ARBA" id="ARBA00023224"/>
    </source>
</evidence>
<dbReference type="PROSITE" id="PS50885">
    <property type="entry name" value="HAMP"/>
    <property type="match status" value="1"/>
</dbReference>
<proteinExistence type="inferred from homology"/>
<dbReference type="EMBL" id="MLCA01000008">
    <property type="protein sequence ID" value="MEE7491948.1"/>
    <property type="molecule type" value="Genomic_DNA"/>
</dbReference>
<dbReference type="PANTHER" id="PTHR32089:SF112">
    <property type="entry name" value="LYSOZYME-LIKE PROTEIN-RELATED"/>
    <property type="match status" value="1"/>
</dbReference>